<comment type="similarity">
    <text evidence="1">Belongs to the cysteine dioxygenase family.</text>
</comment>
<evidence type="ECO:0000313" key="11">
    <source>
        <dbReference type="Proteomes" id="UP000235659"/>
    </source>
</evidence>
<dbReference type="GO" id="GO:0008198">
    <property type="term" value="F:ferrous iron binding"/>
    <property type="evidence" value="ECO:0007669"/>
    <property type="project" value="TreeGrafter"/>
</dbReference>
<gene>
    <name evidence="10" type="ORF">C0Z16_24300</name>
    <name evidence="9" type="ORF">LMG27174_05123</name>
</gene>
<dbReference type="OrthoDB" id="7059163at2"/>
<dbReference type="EMBL" id="CADIJZ010000021">
    <property type="protein sequence ID" value="CAB3722776.1"/>
    <property type="molecule type" value="Genomic_DNA"/>
</dbReference>
<dbReference type="GO" id="GO:0019448">
    <property type="term" value="P:L-cysteine catabolic process"/>
    <property type="evidence" value="ECO:0007669"/>
    <property type="project" value="TreeGrafter"/>
</dbReference>
<dbReference type="CDD" id="cd10548">
    <property type="entry name" value="cupin_CDO"/>
    <property type="match status" value="1"/>
</dbReference>
<dbReference type="PANTHER" id="PTHR12918:SF1">
    <property type="entry name" value="CYSTEINE DIOXYGENASE TYPE 1"/>
    <property type="match status" value="1"/>
</dbReference>
<keyword evidence="2 7" id="KW-0479">Metal-binding</keyword>
<accession>A0A2N7WEX6</accession>
<dbReference type="EMBL" id="PNXY01000019">
    <property type="protein sequence ID" value="PMS27990.1"/>
    <property type="molecule type" value="Genomic_DNA"/>
</dbReference>
<dbReference type="InterPro" id="IPR011051">
    <property type="entry name" value="RmlC_Cupin_sf"/>
</dbReference>
<evidence type="ECO:0000256" key="8">
    <source>
        <dbReference type="SAM" id="MobiDB-lite"/>
    </source>
</evidence>
<evidence type="ECO:0000256" key="1">
    <source>
        <dbReference type="ARBA" id="ARBA00006622"/>
    </source>
</evidence>
<evidence type="ECO:0000256" key="4">
    <source>
        <dbReference type="ARBA" id="ARBA00023002"/>
    </source>
</evidence>
<reference evidence="9 12" key="2">
    <citation type="submission" date="2020-04" db="EMBL/GenBank/DDBJ databases">
        <authorList>
            <person name="De Canck E."/>
        </authorList>
    </citation>
    <scope>NUCLEOTIDE SEQUENCE [LARGE SCALE GENOMIC DNA]</scope>
    <source>
        <strain evidence="9 12">LMG 27174</strain>
    </source>
</reference>
<dbReference type="GO" id="GO:0017172">
    <property type="term" value="F:cysteine dioxygenase activity"/>
    <property type="evidence" value="ECO:0007669"/>
    <property type="project" value="TreeGrafter"/>
</dbReference>
<evidence type="ECO:0000313" key="12">
    <source>
        <dbReference type="Proteomes" id="UP000494205"/>
    </source>
</evidence>
<name>A0A2N7WEX6_9BURK</name>
<evidence type="ECO:0000256" key="2">
    <source>
        <dbReference type="ARBA" id="ARBA00022723"/>
    </source>
</evidence>
<feature type="binding site" evidence="7">
    <location>
        <position position="121"/>
    </location>
    <ligand>
        <name>Fe cation</name>
        <dbReference type="ChEBI" id="CHEBI:24875"/>
        <note>catalytic</note>
    </ligand>
</feature>
<dbReference type="Pfam" id="PF05995">
    <property type="entry name" value="CDO_I"/>
    <property type="match status" value="1"/>
</dbReference>
<dbReference type="InterPro" id="IPR010300">
    <property type="entry name" value="CDO_1"/>
</dbReference>
<dbReference type="Proteomes" id="UP000494205">
    <property type="component" value="Unassembled WGS sequence"/>
</dbReference>
<dbReference type="PANTHER" id="PTHR12918">
    <property type="entry name" value="CYSTEINE DIOXYGENASE"/>
    <property type="match status" value="1"/>
</dbReference>
<evidence type="ECO:0000313" key="10">
    <source>
        <dbReference type="EMBL" id="PMS27990.1"/>
    </source>
</evidence>
<evidence type="ECO:0000256" key="3">
    <source>
        <dbReference type="ARBA" id="ARBA00022964"/>
    </source>
</evidence>
<evidence type="ECO:0000313" key="9">
    <source>
        <dbReference type="EMBL" id="CAB3722776.1"/>
    </source>
</evidence>
<evidence type="ECO:0000256" key="5">
    <source>
        <dbReference type="ARBA" id="ARBA00023004"/>
    </source>
</evidence>
<dbReference type="InterPro" id="IPR014710">
    <property type="entry name" value="RmlC-like_jellyroll"/>
</dbReference>
<sequence>MSYDRSFDRLPDQFIAPNDRHDTLTRTEPAEHHEPLARLCNALDAIFESCASFPDPSHSTFFARSMRIALAQAAADPKLLRREQREGSLDNYRRHLLAADPHGRYAIAALVWLPHQASPVHAHHTWCGYAVIDGALNETVFEWNDSHECASATRTQSRKCGAVSFVRGGRGGIHRLGNCSDAPAVSLHIYGVPGARIGTHVNDVVRAAPALV</sequence>
<keyword evidence="6" id="KW-0883">Thioether bond</keyword>
<keyword evidence="3 10" id="KW-0223">Dioxygenase</keyword>
<feature type="cross-link" description="3'-(S-cysteinyl)-tyrosine (Cys-Tyr)" evidence="6">
    <location>
        <begin position="127"/>
        <end position="190"/>
    </location>
</feature>
<evidence type="ECO:0000256" key="7">
    <source>
        <dbReference type="PIRSR" id="PIRSR610300-51"/>
    </source>
</evidence>
<dbReference type="Proteomes" id="UP000235659">
    <property type="component" value="Unassembled WGS sequence"/>
</dbReference>
<feature type="binding site" evidence="7">
    <location>
        <position position="123"/>
    </location>
    <ligand>
        <name>Fe cation</name>
        <dbReference type="ChEBI" id="CHEBI:24875"/>
        <note>catalytic</note>
    </ligand>
</feature>
<dbReference type="RefSeq" id="WP_102634618.1">
    <property type="nucleotide sequence ID" value="NZ_CADIJZ010000021.1"/>
</dbReference>
<organism evidence="9 12">
    <name type="scientific">Paraburkholderia rhynchosiae</name>
    <dbReference type="NCBI Taxonomy" id="487049"/>
    <lineage>
        <taxon>Bacteria</taxon>
        <taxon>Pseudomonadati</taxon>
        <taxon>Pseudomonadota</taxon>
        <taxon>Betaproteobacteria</taxon>
        <taxon>Burkholderiales</taxon>
        <taxon>Burkholderiaceae</taxon>
        <taxon>Paraburkholderia</taxon>
    </lineage>
</organism>
<protein>
    <submittedName>
        <fullName evidence="10">Cysteine dioxygenase</fullName>
    </submittedName>
</protein>
<dbReference type="Gene3D" id="2.60.120.10">
    <property type="entry name" value="Jelly Rolls"/>
    <property type="match status" value="1"/>
</dbReference>
<keyword evidence="11" id="KW-1185">Reference proteome</keyword>
<feature type="region of interest" description="Disordered" evidence="8">
    <location>
        <begin position="12"/>
        <end position="31"/>
    </location>
</feature>
<feature type="binding site" evidence="7">
    <location>
        <position position="174"/>
    </location>
    <ligand>
        <name>Fe cation</name>
        <dbReference type="ChEBI" id="CHEBI:24875"/>
        <note>catalytic</note>
    </ligand>
</feature>
<evidence type="ECO:0000256" key="6">
    <source>
        <dbReference type="PIRSR" id="PIRSR610300-50"/>
    </source>
</evidence>
<dbReference type="SUPFAM" id="SSF51182">
    <property type="entry name" value="RmlC-like cupins"/>
    <property type="match status" value="1"/>
</dbReference>
<reference evidence="10 11" key="1">
    <citation type="submission" date="2018-01" db="EMBL/GenBank/DDBJ databases">
        <title>Whole genome analyses suggest that Burkholderia sensu lato contains two further novel genera in the rhizoxinica-symbiotica group Mycetohabitans gen. nov., and Trinickia gen. nov.: implications for the evolution of diazotrophy and nodulation in the Burkholderiaceae.</title>
        <authorList>
            <person name="Estrada-de los Santos P."/>
            <person name="Palmer M."/>
            <person name="Chavez-Ramirez B."/>
            <person name="Beukes C."/>
            <person name="Steenkamp E.T."/>
            <person name="Hirsch A.M."/>
            <person name="Manyaka P."/>
            <person name="Maluk M."/>
            <person name="Lafos M."/>
            <person name="Crook M."/>
            <person name="Gross E."/>
            <person name="Simon M.F."/>
            <person name="Bueno dos Reis Junior F."/>
            <person name="Poole P.S."/>
            <person name="Venter S.N."/>
            <person name="James E.K."/>
        </authorList>
    </citation>
    <scope>NUCLEOTIDE SEQUENCE [LARGE SCALE GENOMIC DNA]</scope>
    <source>
        <strain evidence="10 11">WSM 3937</strain>
    </source>
</reference>
<keyword evidence="5 7" id="KW-0408">Iron</keyword>
<proteinExistence type="inferred from homology"/>
<keyword evidence="4" id="KW-0560">Oxidoreductase</keyword>
<dbReference type="AlphaFoldDB" id="A0A2N7WEX6"/>
<feature type="compositionally biased region" description="Basic and acidic residues" evidence="8">
    <location>
        <begin position="18"/>
        <end position="31"/>
    </location>
</feature>